<evidence type="ECO:0000256" key="3">
    <source>
        <dbReference type="ARBA" id="ARBA00022553"/>
    </source>
</evidence>
<keyword evidence="3 6" id="KW-0597">Phosphoprotein</keyword>
<gene>
    <name evidence="10" type="ORF">N7476_007204</name>
</gene>
<feature type="compositionally biased region" description="Polar residues" evidence="7">
    <location>
        <begin position="278"/>
        <end position="299"/>
    </location>
</feature>
<dbReference type="GO" id="GO:0009927">
    <property type="term" value="F:histidine phosphotransfer kinase activity"/>
    <property type="evidence" value="ECO:0007669"/>
    <property type="project" value="TreeGrafter"/>
</dbReference>
<evidence type="ECO:0000313" key="10">
    <source>
        <dbReference type="EMBL" id="KAJ5311344.1"/>
    </source>
</evidence>
<feature type="domain" description="Response regulatory" evidence="9">
    <location>
        <begin position="1063"/>
        <end position="1183"/>
    </location>
</feature>
<dbReference type="Gene3D" id="3.30.450.40">
    <property type="match status" value="1"/>
</dbReference>
<accession>A0A9W9PU20</accession>
<reference evidence="10" key="2">
    <citation type="journal article" date="2023" name="IMA Fungus">
        <title>Comparative genomic study of the Penicillium genus elucidates a diverse pangenome and 15 lateral gene transfer events.</title>
        <authorList>
            <person name="Petersen C."/>
            <person name="Sorensen T."/>
            <person name="Nielsen M.R."/>
            <person name="Sondergaard T.E."/>
            <person name="Sorensen J.L."/>
            <person name="Fitzpatrick D.A."/>
            <person name="Frisvad J.C."/>
            <person name="Nielsen K.L."/>
        </authorList>
    </citation>
    <scope>NUCLEOTIDE SEQUENCE</scope>
    <source>
        <strain evidence="10">IBT 21472</strain>
    </source>
</reference>
<dbReference type="InterPro" id="IPR005467">
    <property type="entry name" value="His_kinase_dom"/>
</dbReference>
<dbReference type="InterPro" id="IPR004358">
    <property type="entry name" value="Sig_transdc_His_kin-like_C"/>
</dbReference>
<dbReference type="InterPro" id="IPR003594">
    <property type="entry name" value="HATPase_dom"/>
</dbReference>
<evidence type="ECO:0000256" key="5">
    <source>
        <dbReference type="ARBA" id="ARBA00022777"/>
    </source>
</evidence>
<dbReference type="InterPro" id="IPR011006">
    <property type="entry name" value="CheY-like_superfamily"/>
</dbReference>
<dbReference type="SUPFAM" id="SSF47384">
    <property type="entry name" value="Homodimeric domain of signal transducing histidine kinase"/>
    <property type="match status" value="1"/>
</dbReference>
<dbReference type="Pfam" id="PF02518">
    <property type="entry name" value="HATPase_c"/>
    <property type="match status" value="1"/>
</dbReference>
<dbReference type="EMBL" id="JAPZBO010000007">
    <property type="protein sequence ID" value="KAJ5311344.1"/>
    <property type="molecule type" value="Genomic_DNA"/>
</dbReference>
<dbReference type="SUPFAM" id="SSF52172">
    <property type="entry name" value="CheY-like"/>
    <property type="match status" value="1"/>
</dbReference>
<sequence length="1183" mass="129807">MLSEREYYSSFSEQTDPLNAGSDAPTGDEQPISAGLPKDITLAALSQLGVFRTGSNRCFVSIIDGQNQFIISETTKSVSLRNKDKHIPGDGVYIGVRALDLVWGVCPHTIKLFTSTDSSIDIDTPNVTANVSRYIIRDFTKEDSFKNRPYVLEWPHMRFYAEVPLLSAAGYVLGSYCVVDDKPRDKFDDEEVAVLQEVSDAIAAHLENVRLVHCQRRAESLMKGLTSFVKENPEFEPNEASKDGHLVPFALGLPGYTSTGSSGSENEYLSARSRAQGAHNTSMPDNMSFTTMAASSPLFSQEKGSRPTELSSFSNESDRPNFISPVRENSLEEASKARGVSPAEAEADARRKGSLRISLADSVPISERIAMVFDRASVLLRESMDLDGVVFLDASRSNSSFKSAREPKSWEPFPYTADNGVQVAPAPSPLGVAQPEKPCDILSYALKPSSNKTQADYDIKVPEKLLHELTIAFPRGQIFSFEKSVINDCLSHGSDRATNLGIGFEAVQHISDRLAQYMPDAGSVIFLPLWDWNKSRWLAGTLIWTQKRQRTLETEELYFFKVFGDSIISEISRLHWATTEKSKFDFISSINHELRSPLHGILASTELLHATNLLPSQDDIVRMIEQSGMNLLETTDHLLDFCKINNSTLMKKSRPADADGNTAGLASDFDLDTLVEEVANIIYTGQRAPGRDLYLSQALPSSIVGDESPRRVPSEMDKMSVVVRVEKTYDWKIRSVAGAWRRIVMNLLGNAMKWTKKGFVEVSLSKAQHPSNTGSFIAHLTVTDTGSGIAPDYLKNQIFTPFSQEDSLSEGVGLGLSIVRQLVTSLGGNIIVKSDQGFGTQADVYIPIQRLGSGPGQFSGDALIQSPDLTTGIHTCFVGFNAYPDLQEIPTGILSAEAKRKLSIQSTLADVFTTQLGWNISLAEHLQNARGDIVVIEEDNVESLSELDYNHHSQFFVILSGKVPTLGDHLPLNAVRVSQPFGPRKIQQAAQKILKSYTERQTALSAGSMPDIPPIEPSAPSVSEGVPTSAPIDSKVNPHGDISESAVPTTLPLRPANDQNGIHVLVVDDNEINLKIMATFMQKTGCSYDTASNGLIALEKYSSSSRKFDFVLMDLSMPVMDGLVSTSKIRQYEDEIGLERCRIMAVTGVASAPMKQQAFAAGINDYLIKPLSLRQLKTIMNIS</sequence>
<evidence type="ECO:0000256" key="7">
    <source>
        <dbReference type="SAM" id="MobiDB-lite"/>
    </source>
</evidence>
<evidence type="ECO:0000256" key="6">
    <source>
        <dbReference type="PROSITE-ProRule" id="PRU00169"/>
    </source>
</evidence>
<name>A0A9W9PU20_9EURO</name>
<feature type="compositionally biased region" description="Polar residues" evidence="7">
    <location>
        <begin position="258"/>
        <end position="267"/>
    </location>
</feature>
<dbReference type="Gene3D" id="1.10.287.130">
    <property type="match status" value="1"/>
</dbReference>
<keyword evidence="4" id="KW-0808">Transferase</keyword>
<evidence type="ECO:0000256" key="2">
    <source>
        <dbReference type="ARBA" id="ARBA00012438"/>
    </source>
</evidence>
<dbReference type="PANTHER" id="PTHR43047">
    <property type="entry name" value="TWO-COMPONENT HISTIDINE PROTEIN KINASE"/>
    <property type="match status" value="1"/>
</dbReference>
<dbReference type="PROSITE" id="PS50110">
    <property type="entry name" value="RESPONSE_REGULATORY"/>
    <property type="match status" value="1"/>
</dbReference>
<evidence type="ECO:0000313" key="11">
    <source>
        <dbReference type="Proteomes" id="UP001147746"/>
    </source>
</evidence>
<dbReference type="PRINTS" id="PR00344">
    <property type="entry name" value="BCTRLSENSOR"/>
</dbReference>
<feature type="region of interest" description="Disordered" evidence="7">
    <location>
        <begin position="258"/>
        <end position="353"/>
    </location>
</feature>
<feature type="region of interest" description="Disordered" evidence="7">
    <location>
        <begin position="8"/>
        <end position="33"/>
    </location>
</feature>
<organism evidence="10 11">
    <name type="scientific">Penicillium atrosanguineum</name>
    <dbReference type="NCBI Taxonomy" id="1132637"/>
    <lineage>
        <taxon>Eukaryota</taxon>
        <taxon>Fungi</taxon>
        <taxon>Dikarya</taxon>
        <taxon>Ascomycota</taxon>
        <taxon>Pezizomycotina</taxon>
        <taxon>Eurotiomycetes</taxon>
        <taxon>Eurotiomycetidae</taxon>
        <taxon>Eurotiales</taxon>
        <taxon>Aspergillaceae</taxon>
        <taxon>Penicillium</taxon>
    </lineage>
</organism>
<dbReference type="GO" id="GO:0005886">
    <property type="term" value="C:plasma membrane"/>
    <property type="evidence" value="ECO:0007669"/>
    <property type="project" value="TreeGrafter"/>
</dbReference>
<comment type="caution">
    <text evidence="10">The sequence shown here is derived from an EMBL/GenBank/DDBJ whole genome shotgun (WGS) entry which is preliminary data.</text>
</comment>
<dbReference type="SMART" id="SM00388">
    <property type="entry name" value="HisKA"/>
    <property type="match status" value="1"/>
</dbReference>
<dbReference type="InterPro" id="IPR029016">
    <property type="entry name" value="GAF-like_dom_sf"/>
</dbReference>
<dbReference type="Gene3D" id="3.40.50.2300">
    <property type="match status" value="1"/>
</dbReference>
<dbReference type="OrthoDB" id="303614at2759"/>
<comment type="catalytic activity">
    <reaction evidence="1">
        <text>ATP + protein L-histidine = ADP + protein N-phospho-L-histidine.</text>
        <dbReference type="EC" id="2.7.13.3"/>
    </reaction>
</comment>
<dbReference type="Pfam" id="PF00072">
    <property type="entry name" value="Response_reg"/>
    <property type="match status" value="1"/>
</dbReference>
<feature type="domain" description="Histidine kinase" evidence="8">
    <location>
        <begin position="589"/>
        <end position="850"/>
    </location>
</feature>
<dbReference type="CDD" id="cd17546">
    <property type="entry name" value="REC_hyHK_CKI1_RcsC-like"/>
    <property type="match status" value="1"/>
</dbReference>
<dbReference type="InterPro" id="IPR003661">
    <property type="entry name" value="HisK_dim/P_dom"/>
</dbReference>
<dbReference type="InterPro" id="IPR036097">
    <property type="entry name" value="HisK_dim/P_sf"/>
</dbReference>
<dbReference type="PROSITE" id="PS50109">
    <property type="entry name" value="HIS_KIN"/>
    <property type="match status" value="1"/>
</dbReference>
<dbReference type="Pfam" id="PF00512">
    <property type="entry name" value="HisKA"/>
    <property type="match status" value="1"/>
</dbReference>
<keyword evidence="11" id="KW-1185">Reference proteome</keyword>
<dbReference type="AlphaFoldDB" id="A0A9W9PU20"/>
<proteinExistence type="predicted"/>
<dbReference type="SUPFAM" id="SSF55781">
    <property type="entry name" value="GAF domain-like"/>
    <property type="match status" value="1"/>
</dbReference>
<evidence type="ECO:0000256" key="4">
    <source>
        <dbReference type="ARBA" id="ARBA00022679"/>
    </source>
</evidence>
<evidence type="ECO:0000256" key="1">
    <source>
        <dbReference type="ARBA" id="ARBA00000085"/>
    </source>
</evidence>
<protein>
    <recommendedName>
        <fullName evidence="2">histidine kinase</fullName>
        <ecNumber evidence="2">2.7.13.3</ecNumber>
    </recommendedName>
</protein>
<keyword evidence="5" id="KW-0418">Kinase</keyword>
<dbReference type="GO" id="GO:0000155">
    <property type="term" value="F:phosphorelay sensor kinase activity"/>
    <property type="evidence" value="ECO:0007669"/>
    <property type="project" value="InterPro"/>
</dbReference>
<dbReference type="InterPro" id="IPR036890">
    <property type="entry name" value="HATPase_C_sf"/>
</dbReference>
<dbReference type="SMART" id="SM00387">
    <property type="entry name" value="HATPase_c"/>
    <property type="match status" value="1"/>
</dbReference>
<evidence type="ECO:0000259" key="9">
    <source>
        <dbReference type="PROSITE" id="PS50110"/>
    </source>
</evidence>
<dbReference type="SUPFAM" id="SSF55874">
    <property type="entry name" value="ATPase domain of HSP90 chaperone/DNA topoisomerase II/histidine kinase"/>
    <property type="match status" value="1"/>
</dbReference>
<dbReference type="CDD" id="cd00082">
    <property type="entry name" value="HisKA"/>
    <property type="match status" value="1"/>
</dbReference>
<dbReference type="InterPro" id="IPR003018">
    <property type="entry name" value="GAF"/>
</dbReference>
<dbReference type="PANTHER" id="PTHR43047:SF72">
    <property type="entry name" value="OSMOSENSING HISTIDINE PROTEIN KINASE SLN1"/>
    <property type="match status" value="1"/>
</dbReference>
<dbReference type="Pfam" id="PF01590">
    <property type="entry name" value="GAF"/>
    <property type="match status" value="1"/>
</dbReference>
<reference evidence="10" key="1">
    <citation type="submission" date="2022-12" db="EMBL/GenBank/DDBJ databases">
        <authorList>
            <person name="Petersen C."/>
        </authorList>
    </citation>
    <scope>NUCLEOTIDE SEQUENCE</scope>
    <source>
        <strain evidence="10">IBT 21472</strain>
    </source>
</reference>
<dbReference type="Proteomes" id="UP001147746">
    <property type="component" value="Unassembled WGS sequence"/>
</dbReference>
<dbReference type="FunFam" id="3.30.565.10:FF:000201">
    <property type="entry name" value="Sensor histidine kinase/response regulator, putative (AFU_orthologue AFUA_4G01020)"/>
    <property type="match status" value="1"/>
</dbReference>
<dbReference type="FunFam" id="3.30.450.40:FF:000083">
    <property type="entry name" value="Sensor histidine kinase/response regulator, putative (AFU_orthologue AFUA_4G00660)"/>
    <property type="match status" value="1"/>
</dbReference>
<dbReference type="EC" id="2.7.13.3" evidence="2"/>
<feature type="modified residue" description="4-aspartylphosphate" evidence="6">
    <location>
        <position position="1114"/>
    </location>
</feature>
<dbReference type="InterPro" id="IPR001789">
    <property type="entry name" value="Sig_transdc_resp-reg_receiver"/>
</dbReference>
<dbReference type="Gene3D" id="3.30.565.10">
    <property type="entry name" value="Histidine kinase-like ATPase, C-terminal domain"/>
    <property type="match status" value="1"/>
</dbReference>
<evidence type="ECO:0000259" key="8">
    <source>
        <dbReference type="PROSITE" id="PS50109"/>
    </source>
</evidence>
<dbReference type="SMART" id="SM00448">
    <property type="entry name" value="REC"/>
    <property type="match status" value="1"/>
</dbReference>